<evidence type="ECO:0000313" key="3">
    <source>
        <dbReference type="Proteomes" id="UP000199315"/>
    </source>
</evidence>
<organism evidence="2 3">
    <name type="scientific">Anaerobium acetethylicum</name>
    <dbReference type="NCBI Taxonomy" id="1619234"/>
    <lineage>
        <taxon>Bacteria</taxon>
        <taxon>Bacillati</taxon>
        <taxon>Bacillota</taxon>
        <taxon>Clostridia</taxon>
        <taxon>Lachnospirales</taxon>
        <taxon>Lachnospiraceae</taxon>
        <taxon>Anaerobium</taxon>
    </lineage>
</organism>
<keyword evidence="3" id="KW-1185">Reference proteome</keyword>
<dbReference type="EMBL" id="FMKA01000057">
    <property type="protein sequence ID" value="SCP99765.1"/>
    <property type="molecule type" value="Genomic_DNA"/>
</dbReference>
<gene>
    <name evidence="2" type="ORF">SAMN05421730_105711</name>
</gene>
<evidence type="ECO:0000256" key="1">
    <source>
        <dbReference type="SAM" id="Phobius"/>
    </source>
</evidence>
<dbReference type="Proteomes" id="UP000199315">
    <property type="component" value="Unassembled WGS sequence"/>
</dbReference>
<keyword evidence="1" id="KW-0812">Transmembrane</keyword>
<evidence type="ECO:0000313" key="2">
    <source>
        <dbReference type="EMBL" id="SCP99765.1"/>
    </source>
</evidence>
<dbReference type="AlphaFoldDB" id="A0A1D3TZ61"/>
<protein>
    <submittedName>
        <fullName evidence="2">Uncharacterized protein</fullName>
    </submittedName>
</protein>
<keyword evidence="1" id="KW-1133">Transmembrane helix</keyword>
<feature type="transmembrane region" description="Helical" evidence="1">
    <location>
        <begin position="6"/>
        <end position="34"/>
    </location>
</feature>
<reference evidence="2 3" key="1">
    <citation type="submission" date="2016-09" db="EMBL/GenBank/DDBJ databases">
        <authorList>
            <person name="Capua I."/>
            <person name="De Benedictis P."/>
            <person name="Joannis T."/>
            <person name="Lombin L.H."/>
            <person name="Cattoli G."/>
        </authorList>
    </citation>
    <scope>NUCLEOTIDE SEQUENCE [LARGE SCALE GENOMIC DNA]</scope>
    <source>
        <strain evidence="2 3">GluBS11</strain>
    </source>
</reference>
<sequence>MNGFMGFWSFVAIFIYGIMMVLAIELIYVLFLAIKALKMYIQKNS</sequence>
<accession>A0A1D3TZ61</accession>
<keyword evidence="1" id="KW-0472">Membrane</keyword>
<proteinExistence type="predicted"/>
<name>A0A1D3TZ61_9FIRM</name>